<dbReference type="InterPro" id="IPR041581">
    <property type="entry name" value="Glyoxalase_6"/>
</dbReference>
<keyword evidence="3" id="KW-1185">Reference proteome</keyword>
<protein>
    <submittedName>
        <fullName evidence="2">VOC family protein</fullName>
    </submittedName>
</protein>
<accession>A0ABS8PJ65</accession>
<evidence type="ECO:0000259" key="1">
    <source>
        <dbReference type="PROSITE" id="PS51819"/>
    </source>
</evidence>
<dbReference type="Pfam" id="PF18029">
    <property type="entry name" value="Glyoxalase_6"/>
    <property type="match status" value="1"/>
</dbReference>
<name>A0ABS8PJ65_9PSEU</name>
<dbReference type="InterPro" id="IPR029068">
    <property type="entry name" value="Glyas_Bleomycin-R_OHBP_Dase"/>
</dbReference>
<feature type="domain" description="VOC" evidence="1">
    <location>
        <begin position="3"/>
        <end position="119"/>
    </location>
</feature>
<dbReference type="SUPFAM" id="SSF54593">
    <property type="entry name" value="Glyoxalase/Bleomycin resistance protein/Dihydroxybiphenyl dioxygenase"/>
    <property type="match status" value="1"/>
</dbReference>
<dbReference type="InterPro" id="IPR037523">
    <property type="entry name" value="VOC_core"/>
</dbReference>
<evidence type="ECO:0000313" key="3">
    <source>
        <dbReference type="Proteomes" id="UP001199469"/>
    </source>
</evidence>
<gene>
    <name evidence="2" type="ORF">LQ327_29630</name>
</gene>
<dbReference type="PANTHER" id="PTHR35908:SF1">
    <property type="entry name" value="CONSERVED PROTEIN"/>
    <property type="match status" value="1"/>
</dbReference>
<dbReference type="RefSeq" id="WP_230739642.1">
    <property type="nucleotide sequence ID" value="NZ_JAJNDB010000008.1"/>
</dbReference>
<proteinExistence type="predicted"/>
<dbReference type="CDD" id="cd06587">
    <property type="entry name" value="VOC"/>
    <property type="match status" value="1"/>
</dbReference>
<evidence type="ECO:0000313" key="2">
    <source>
        <dbReference type="EMBL" id="MCD2197540.1"/>
    </source>
</evidence>
<dbReference type="Proteomes" id="UP001199469">
    <property type="component" value="Unassembled WGS sequence"/>
</dbReference>
<reference evidence="2 3" key="1">
    <citation type="submission" date="2021-11" db="EMBL/GenBank/DDBJ databases">
        <title>Draft genome sequence of Actinomycetospora sp. SF1 isolated from the rhizosphere soil.</title>
        <authorList>
            <person name="Duangmal K."/>
            <person name="Chantavorakit T."/>
        </authorList>
    </citation>
    <scope>NUCLEOTIDE SEQUENCE [LARGE SCALE GENOMIC DNA]</scope>
    <source>
        <strain evidence="2 3">TBRC 5722</strain>
    </source>
</reference>
<dbReference type="PROSITE" id="PS51819">
    <property type="entry name" value="VOC"/>
    <property type="match status" value="1"/>
</dbReference>
<sequence>MLRLGFPVIGVTDLDRATAFWSAALQLSTTEEWASPTWRTLVAPDGARALALMVSGSAPDPRPRQHLDLFVDTTPEQDAEVRRLIGLGATDPGWEIYPAEPDFVVLADPDGNLFCVVDLSRAPSS</sequence>
<comment type="caution">
    <text evidence="2">The sequence shown here is derived from an EMBL/GenBank/DDBJ whole genome shotgun (WGS) entry which is preliminary data.</text>
</comment>
<organism evidence="2 3">
    <name type="scientific">Actinomycetospora endophytica</name>
    <dbReference type="NCBI Taxonomy" id="2291215"/>
    <lineage>
        <taxon>Bacteria</taxon>
        <taxon>Bacillati</taxon>
        <taxon>Actinomycetota</taxon>
        <taxon>Actinomycetes</taxon>
        <taxon>Pseudonocardiales</taxon>
        <taxon>Pseudonocardiaceae</taxon>
        <taxon>Actinomycetospora</taxon>
    </lineage>
</organism>
<dbReference type="EMBL" id="JAJNDB010000008">
    <property type="protein sequence ID" value="MCD2197540.1"/>
    <property type="molecule type" value="Genomic_DNA"/>
</dbReference>
<dbReference type="PANTHER" id="PTHR35908">
    <property type="entry name" value="HYPOTHETICAL FUSION PROTEIN"/>
    <property type="match status" value="1"/>
</dbReference>
<dbReference type="Gene3D" id="3.10.180.10">
    <property type="entry name" value="2,3-Dihydroxybiphenyl 1,2-Dioxygenase, domain 1"/>
    <property type="match status" value="1"/>
</dbReference>